<evidence type="ECO:0000313" key="3">
    <source>
        <dbReference type="Proteomes" id="UP000194499"/>
    </source>
</evidence>
<feature type="transmembrane region" description="Helical" evidence="1">
    <location>
        <begin position="139"/>
        <end position="159"/>
    </location>
</feature>
<feature type="transmembrane region" description="Helical" evidence="1">
    <location>
        <begin position="99"/>
        <end position="127"/>
    </location>
</feature>
<keyword evidence="1" id="KW-0812">Transmembrane</keyword>
<dbReference type="PANTHER" id="PTHR30354">
    <property type="entry name" value="GNT FAMILY GLUCONATE TRANSPORTER"/>
    <property type="match status" value="1"/>
</dbReference>
<organism evidence="2 3">
    <name type="scientific">Bacillus pacificus</name>
    <dbReference type="NCBI Taxonomy" id="2026187"/>
    <lineage>
        <taxon>Bacteria</taxon>
        <taxon>Bacillati</taxon>
        <taxon>Bacillota</taxon>
        <taxon>Bacilli</taxon>
        <taxon>Bacillales</taxon>
        <taxon>Bacillaceae</taxon>
        <taxon>Bacillus</taxon>
        <taxon>Bacillus cereus group</taxon>
    </lineage>
</organism>
<evidence type="ECO:0000313" key="2">
    <source>
        <dbReference type="EMBL" id="SME25778.1"/>
    </source>
</evidence>
<dbReference type="AlphaFoldDB" id="A0A1Y6A7Z3"/>
<feature type="transmembrane region" description="Helical" evidence="1">
    <location>
        <begin position="58"/>
        <end position="79"/>
    </location>
</feature>
<name>A0A1Y6A7Z3_9BACI</name>
<protein>
    <submittedName>
        <fullName evidence="2">High-affinity gluconate transporter</fullName>
    </submittedName>
</protein>
<feature type="transmembrane region" description="Helical" evidence="1">
    <location>
        <begin position="28"/>
        <end position="46"/>
    </location>
</feature>
<dbReference type="Proteomes" id="UP000194499">
    <property type="component" value="Unassembled WGS sequence"/>
</dbReference>
<evidence type="ECO:0000256" key="1">
    <source>
        <dbReference type="SAM" id="Phobius"/>
    </source>
</evidence>
<sequence>MNMYLLMITLLSIVIVILGVSWWRWHAFISLTVASLFLAIMSGMPMDKIVSAYETGVGSVLGHLVGILVLGTILGKMMAESGAGMQVAEFFIKSFGIKNLPWAMLIAGFIIGIPVFFEVGILILLPLVISIHKTTKQNILLIAQQLLGYLSYTALFLRIQGQSWQ</sequence>
<feature type="transmembrane region" description="Helical" evidence="1">
    <location>
        <begin position="5"/>
        <end position="22"/>
    </location>
</feature>
<dbReference type="GO" id="GO:0015128">
    <property type="term" value="F:gluconate transmembrane transporter activity"/>
    <property type="evidence" value="ECO:0007669"/>
    <property type="project" value="InterPro"/>
</dbReference>
<accession>A0A1Y6A7Z3</accession>
<dbReference type="EMBL" id="FWZB01000042">
    <property type="protein sequence ID" value="SME25778.1"/>
    <property type="molecule type" value="Genomic_DNA"/>
</dbReference>
<keyword evidence="1" id="KW-0472">Membrane</keyword>
<reference evidence="3" key="1">
    <citation type="submission" date="2017-04" db="EMBL/GenBank/DDBJ databases">
        <authorList>
            <person name="Criscuolo A."/>
        </authorList>
    </citation>
    <scope>NUCLEOTIDE SEQUENCE [LARGE SCALE GENOMIC DNA]</scope>
</reference>
<dbReference type="Pfam" id="PF02447">
    <property type="entry name" value="GntP_permease"/>
    <property type="match status" value="1"/>
</dbReference>
<dbReference type="PANTHER" id="PTHR30354:SF26">
    <property type="entry name" value="TRANSPORTER, PUTATIVE-RELATED"/>
    <property type="match status" value="1"/>
</dbReference>
<gene>
    <name evidence="2" type="primary">gntT_2</name>
    <name evidence="2" type="ORF">BACERE00191_04209</name>
</gene>
<proteinExistence type="predicted"/>
<keyword evidence="1" id="KW-1133">Transmembrane helix</keyword>
<dbReference type="GO" id="GO:0005886">
    <property type="term" value="C:plasma membrane"/>
    <property type="evidence" value="ECO:0007669"/>
    <property type="project" value="TreeGrafter"/>
</dbReference>
<dbReference type="InterPro" id="IPR003474">
    <property type="entry name" value="Glcn_transporter"/>
</dbReference>